<dbReference type="SUPFAM" id="SSF51735">
    <property type="entry name" value="NAD(P)-binding Rossmann-fold domains"/>
    <property type="match status" value="1"/>
</dbReference>
<evidence type="ECO:0000256" key="5">
    <source>
        <dbReference type="ARBA" id="ARBA00022857"/>
    </source>
</evidence>
<feature type="transmembrane region" description="Helical" evidence="11">
    <location>
        <begin position="415"/>
        <end position="440"/>
    </location>
</feature>
<accession>A0A1A9Z6W1</accession>
<comment type="subcellular location">
    <subcellularLocation>
        <location evidence="1">Membrane</location>
        <topology evidence="1">Multi-pass membrane protein</topology>
    </subcellularLocation>
</comment>
<evidence type="ECO:0000256" key="4">
    <source>
        <dbReference type="ARBA" id="ARBA00022692"/>
    </source>
</evidence>
<dbReference type="CDD" id="cd09071">
    <property type="entry name" value="FAR_C"/>
    <property type="match status" value="1"/>
</dbReference>
<dbReference type="PANTHER" id="PTHR11011">
    <property type="entry name" value="MALE STERILITY PROTEIN 2-RELATED"/>
    <property type="match status" value="1"/>
</dbReference>
<keyword evidence="8 11" id="KW-0443">Lipid metabolism</keyword>
<evidence type="ECO:0000256" key="2">
    <source>
        <dbReference type="ARBA" id="ARBA00005928"/>
    </source>
</evidence>
<dbReference type="PANTHER" id="PTHR11011:SF60">
    <property type="entry name" value="FATTY ACYL-COA REDUCTASE-RELATED"/>
    <property type="match status" value="1"/>
</dbReference>
<dbReference type="Pfam" id="PF03015">
    <property type="entry name" value="Sterile"/>
    <property type="match status" value="1"/>
</dbReference>
<keyword evidence="6 11" id="KW-1133">Transmembrane helix</keyword>
<comment type="catalytic activity">
    <reaction evidence="10 11">
        <text>a long-chain fatty acyl-CoA + 2 NADPH + 2 H(+) = a long-chain primary fatty alcohol + 2 NADP(+) + CoA</text>
        <dbReference type="Rhea" id="RHEA:52716"/>
        <dbReference type="ChEBI" id="CHEBI:15378"/>
        <dbReference type="ChEBI" id="CHEBI:57287"/>
        <dbReference type="ChEBI" id="CHEBI:57783"/>
        <dbReference type="ChEBI" id="CHEBI:58349"/>
        <dbReference type="ChEBI" id="CHEBI:77396"/>
        <dbReference type="ChEBI" id="CHEBI:83139"/>
        <dbReference type="EC" id="1.2.1.84"/>
    </reaction>
</comment>
<dbReference type="VEuPathDB" id="VectorBase:GPAI005689"/>
<keyword evidence="7 11" id="KW-0560">Oxidoreductase</keyword>
<dbReference type="InterPro" id="IPR033640">
    <property type="entry name" value="FAR_C"/>
</dbReference>
<evidence type="ECO:0000256" key="8">
    <source>
        <dbReference type="ARBA" id="ARBA00023098"/>
    </source>
</evidence>
<evidence type="ECO:0000256" key="1">
    <source>
        <dbReference type="ARBA" id="ARBA00004141"/>
    </source>
</evidence>
<reference evidence="15" key="1">
    <citation type="submission" date="2014-03" db="EMBL/GenBank/DDBJ databases">
        <authorList>
            <person name="Aksoy S."/>
            <person name="Warren W."/>
            <person name="Wilson R.K."/>
        </authorList>
    </citation>
    <scope>NUCLEOTIDE SEQUENCE [LARGE SCALE GENOMIC DNA]</scope>
    <source>
        <strain evidence="15">IAEA</strain>
    </source>
</reference>
<evidence type="ECO:0000313" key="15">
    <source>
        <dbReference type="Proteomes" id="UP000092445"/>
    </source>
</evidence>
<comment type="similarity">
    <text evidence="2 11">Belongs to the fatty acyl-CoA reductase family.</text>
</comment>
<dbReference type="CDD" id="cd05236">
    <property type="entry name" value="FAR-N_SDR_e"/>
    <property type="match status" value="1"/>
</dbReference>
<dbReference type="Gene3D" id="3.40.50.720">
    <property type="entry name" value="NAD(P)-binding Rossmann-like Domain"/>
    <property type="match status" value="1"/>
</dbReference>
<dbReference type="GO" id="GO:0080019">
    <property type="term" value="F:alcohol-forming very long-chain fatty acyl-CoA reductase activity"/>
    <property type="evidence" value="ECO:0007669"/>
    <property type="project" value="InterPro"/>
</dbReference>
<evidence type="ECO:0000256" key="11">
    <source>
        <dbReference type="RuleBase" id="RU363097"/>
    </source>
</evidence>
<dbReference type="AlphaFoldDB" id="A0A1A9Z6W1"/>
<feature type="domain" description="Fatty acyl-CoA reductase C-terminal" evidence="12">
    <location>
        <begin position="424"/>
        <end position="516"/>
    </location>
</feature>
<evidence type="ECO:0000313" key="14">
    <source>
        <dbReference type="EnsemblMetazoa" id="GPAI005689-PA"/>
    </source>
</evidence>
<dbReference type="FunFam" id="3.40.50.720:FF:000143">
    <property type="entry name" value="Fatty acyl-CoA reductase"/>
    <property type="match status" value="1"/>
</dbReference>
<dbReference type="GO" id="GO:0016020">
    <property type="term" value="C:membrane"/>
    <property type="evidence" value="ECO:0007669"/>
    <property type="project" value="UniProtKB-SubCell"/>
</dbReference>
<evidence type="ECO:0000256" key="7">
    <source>
        <dbReference type="ARBA" id="ARBA00023002"/>
    </source>
</evidence>
<dbReference type="STRING" id="7398.A0A1A9Z6W1"/>
<protein>
    <recommendedName>
        <fullName evidence="11">Fatty acyl-CoA reductase</fullName>
        <ecNumber evidence="11">1.2.1.84</ecNumber>
    </recommendedName>
</protein>
<evidence type="ECO:0000256" key="10">
    <source>
        <dbReference type="ARBA" id="ARBA00052530"/>
    </source>
</evidence>
<keyword evidence="4 11" id="KW-0812">Transmembrane</keyword>
<keyword evidence="3 11" id="KW-0444">Lipid biosynthesis</keyword>
<reference evidence="14" key="2">
    <citation type="submission" date="2020-05" db="UniProtKB">
        <authorList>
            <consortium name="EnsemblMetazoa"/>
        </authorList>
    </citation>
    <scope>IDENTIFICATION</scope>
    <source>
        <strain evidence="14">IAEA</strain>
    </source>
</reference>
<dbReference type="EnsemblMetazoa" id="GPAI005689-RA">
    <property type="protein sequence ID" value="GPAI005689-PA"/>
    <property type="gene ID" value="GPAI005689"/>
</dbReference>
<dbReference type="InterPro" id="IPR013120">
    <property type="entry name" value="FAR_NAD-bd"/>
</dbReference>
<evidence type="ECO:0000256" key="9">
    <source>
        <dbReference type="ARBA" id="ARBA00023136"/>
    </source>
</evidence>
<organism evidence="14 15">
    <name type="scientific">Glossina pallidipes</name>
    <name type="common">Tsetse fly</name>
    <dbReference type="NCBI Taxonomy" id="7398"/>
    <lineage>
        <taxon>Eukaryota</taxon>
        <taxon>Metazoa</taxon>
        <taxon>Ecdysozoa</taxon>
        <taxon>Arthropoda</taxon>
        <taxon>Hexapoda</taxon>
        <taxon>Insecta</taxon>
        <taxon>Pterygota</taxon>
        <taxon>Neoptera</taxon>
        <taxon>Endopterygota</taxon>
        <taxon>Diptera</taxon>
        <taxon>Brachycera</taxon>
        <taxon>Muscomorpha</taxon>
        <taxon>Hippoboscoidea</taxon>
        <taxon>Glossinidae</taxon>
        <taxon>Glossina</taxon>
    </lineage>
</organism>
<dbReference type="EC" id="1.2.1.84" evidence="11"/>
<name>A0A1A9Z6W1_GLOPL</name>
<feature type="domain" description="Thioester reductase (TE)" evidence="13">
    <location>
        <begin position="84"/>
        <end position="352"/>
    </location>
</feature>
<evidence type="ECO:0000259" key="13">
    <source>
        <dbReference type="Pfam" id="PF07993"/>
    </source>
</evidence>
<dbReference type="GO" id="GO:0102965">
    <property type="term" value="F:alcohol-forming long-chain fatty acyl-CoA reductase activity"/>
    <property type="evidence" value="ECO:0007669"/>
    <property type="project" value="UniProtKB-EC"/>
</dbReference>
<keyword evidence="5 11" id="KW-0521">NADP</keyword>
<dbReference type="GO" id="GO:0035336">
    <property type="term" value="P:long-chain fatty-acyl-CoA metabolic process"/>
    <property type="evidence" value="ECO:0007669"/>
    <property type="project" value="TreeGrafter"/>
</dbReference>
<dbReference type="GO" id="GO:0005777">
    <property type="term" value="C:peroxisome"/>
    <property type="evidence" value="ECO:0007669"/>
    <property type="project" value="TreeGrafter"/>
</dbReference>
<keyword evidence="15" id="KW-1185">Reference proteome</keyword>
<evidence type="ECO:0000256" key="3">
    <source>
        <dbReference type="ARBA" id="ARBA00022516"/>
    </source>
</evidence>
<evidence type="ECO:0000259" key="12">
    <source>
        <dbReference type="Pfam" id="PF03015"/>
    </source>
</evidence>
<dbReference type="Pfam" id="PF07993">
    <property type="entry name" value="NAD_binding_4"/>
    <property type="match status" value="1"/>
</dbReference>
<comment type="function">
    <text evidence="11">Catalyzes the reduction of fatty acyl-CoA to fatty alcohols.</text>
</comment>
<dbReference type="InterPro" id="IPR036291">
    <property type="entry name" value="NAD(P)-bd_dom_sf"/>
</dbReference>
<feature type="transmembrane region" description="Helical" evidence="11">
    <location>
        <begin position="533"/>
        <end position="554"/>
    </location>
</feature>
<keyword evidence="9 11" id="KW-0472">Membrane</keyword>
<dbReference type="InterPro" id="IPR026055">
    <property type="entry name" value="FAR"/>
</dbReference>
<dbReference type="Proteomes" id="UP000092445">
    <property type="component" value="Unassembled WGS sequence"/>
</dbReference>
<evidence type="ECO:0000256" key="6">
    <source>
        <dbReference type="ARBA" id="ARBA00022989"/>
    </source>
</evidence>
<sequence length="562" mass="64511">MNELQTQTSTEIQFEQHIKDYATTLKTVTITPAMTLSNNSAALTTMTNTPTTPVAVSIMDNQKIIVTSQESPMQMFYKDKGIFLTGGTGFFGKIIIEKLLRVTDVGQIYLLIRSKKGKDVYTRLDDIFNDPIFDKLKAFKPKYREKITLISGDCSLPALGICSTEREQIKEQVNIVIHAAATVRFDEKLKMAIAINVNGTKEILKLAKEIHHLKAVVHVSTAFAHCNRRYIEEKFYNSSLSGDNACKLCECLDDHTLNVLTPTIIKDYPNTYTYTKVLAEDVVQQYAGNLPITVFRPGIVITTYREPVAGWIDNMYGPCGIIVGIGSGVLRVFSGQVDNSANVVPVDMCVNALLTSAWDIARNKYESPPIYNYVPDASNRTTWRDYIEYGFKYGKDLPLRKSIWYPRFTVVPYKWQFYILSFLYHTVPALFMDLLMLVIGKKPRMLKIYRKIHKFCAVMEYFSANEFKFDNDNVRNLSSKLEATDKQLFAFDMRQLSWTELFQINLVGLRLYVVKDDPSTIPESIKRHDRLKILHYCTLFVVYSLVLVVFYQIFKFFYFNII</sequence>
<proteinExistence type="inferred from homology"/>